<evidence type="ECO:0000256" key="1">
    <source>
        <dbReference type="SAM" id="Phobius"/>
    </source>
</evidence>
<keyword evidence="1" id="KW-1133">Transmembrane helix</keyword>
<keyword evidence="1" id="KW-0812">Transmembrane</keyword>
<evidence type="ECO:0000313" key="3">
    <source>
        <dbReference type="EMBL" id="AWV07506.1"/>
    </source>
</evidence>
<keyword evidence="3" id="KW-0645">Protease</keyword>
<name>A0A2U9T466_9GAMM</name>
<keyword evidence="1" id="KW-0472">Membrane</keyword>
<keyword evidence="3" id="KW-0378">Hydrolase</keyword>
<feature type="transmembrane region" description="Helical" evidence="1">
    <location>
        <begin position="141"/>
        <end position="159"/>
    </location>
</feature>
<dbReference type="OrthoDB" id="2661755at2"/>
<feature type="transmembrane region" description="Helical" evidence="1">
    <location>
        <begin position="52"/>
        <end position="74"/>
    </location>
</feature>
<protein>
    <submittedName>
        <fullName evidence="3">Putative amino terminal protease</fullName>
    </submittedName>
</protein>
<keyword evidence="4" id="KW-1185">Reference proteome</keyword>
<dbReference type="Pfam" id="PF02517">
    <property type="entry name" value="Rce1-like"/>
    <property type="match status" value="1"/>
</dbReference>
<dbReference type="KEGG" id="lmb:C9I47_1817"/>
<accession>A0A2U9T466</accession>
<feature type="transmembrane region" description="Helical" evidence="1">
    <location>
        <begin position="165"/>
        <end position="185"/>
    </location>
</feature>
<feature type="transmembrane region" description="Helical" evidence="1">
    <location>
        <begin position="192"/>
        <end position="212"/>
    </location>
</feature>
<dbReference type="GO" id="GO:0080120">
    <property type="term" value="P:CAAX-box protein maturation"/>
    <property type="evidence" value="ECO:0007669"/>
    <property type="project" value="UniProtKB-ARBA"/>
</dbReference>
<feature type="transmembrane region" description="Helical" evidence="1">
    <location>
        <begin position="17"/>
        <end position="40"/>
    </location>
</feature>
<feature type="domain" description="CAAX prenyl protease 2/Lysostaphin resistance protein A-like" evidence="2">
    <location>
        <begin position="132"/>
        <end position="231"/>
    </location>
</feature>
<dbReference type="RefSeq" id="WP_111266603.1">
    <property type="nucleotide sequence ID" value="NZ_CP029843.1"/>
</dbReference>
<dbReference type="GO" id="GO:0006508">
    <property type="term" value="P:proteolysis"/>
    <property type="evidence" value="ECO:0007669"/>
    <property type="project" value="UniProtKB-KW"/>
</dbReference>
<gene>
    <name evidence="3" type="ORF">C9I47_1817</name>
</gene>
<dbReference type="AlphaFoldDB" id="A0A2U9T466"/>
<reference evidence="3 4" key="1">
    <citation type="submission" date="2018-05" db="EMBL/GenBank/DDBJ databases">
        <title>The complete genome of Lysobacter maris HZ9B, a marine bacterium antagonistic against terrestrial plant pathogens.</title>
        <authorList>
            <person name="Zhang X.-Q."/>
        </authorList>
    </citation>
    <scope>NUCLEOTIDE SEQUENCE [LARGE SCALE GENOMIC DNA]</scope>
    <source>
        <strain evidence="3 4">HZ9B</strain>
    </source>
</reference>
<dbReference type="InterPro" id="IPR003675">
    <property type="entry name" value="Rce1/LyrA-like_dom"/>
</dbReference>
<feature type="transmembrane region" description="Helical" evidence="1">
    <location>
        <begin position="86"/>
        <end position="107"/>
    </location>
</feature>
<proteinExistence type="predicted"/>
<organism evidence="3 4">
    <name type="scientific">Marilutibacter maris</name>
    <dbReference type="NCBI Taxonomy" id="1605891"/>
    <lineage>
        <taxon>Bacteria</taxon>
        <taxon>Pseudomonadati</taxon>
        <taxon>Pseudomonadota</taxon>
        <taxon>Gammaproteobacteria</taxon>
        <taxon>Lysobacterales</taxon>
        <taxon>Lysobacteraceae</taxon>
        <taxon>Marilutibacter</taxon>
    </lineage>
</organism>
<dbReference type="Proteomes" id="UP000249447">
    <property type="component" value="Chromosome"/>
</dbReference>
<evidence type="ECO:0000259" key="2">
    <source>
        <dbReference type="Pfam" id="PF02517"/>
    </source>
</evidence>
<dbReference type="EMBL" id="CP029843">
    <property type="protein sequence ID" value="AWV07506.1"/>
    <property type="molecule type" value="Genomic_DNA"/>
</dbReference>
<sequence>MSDHSGKDLPFYDGRPVAIGASGWLLVMVGVAFGFAVLIAPLPPFSSAVGQFVPAIAFFAIPLAALAIVARGHWTVLFGKVGGREIAWMFAFAGLNLVVSLAVGALVSRMFGAAANPAFGALAEQAGGDRLLFFLKTLPQLFGEELVTILPLLALAWWFHSVLKLGRTAAIALSWLLSALLFGAMHLPTYDWNFVQCFVVIGAARLVLSLAYLKTGNIWVSTGAHVINDWVLFGAALLLGGLAR</sequence>
<evidence type="ECO:0000313" key="4">
    <source>
        <dbReference type="Proteomes" id="UP000249447"/>
    </source>
</evidence>
<feature type="transmembrane region" description="Helical" evidence="1">
    <location>
        <begin position="218"/>
        <end position="243"/>
    </location>
</feature>
<dbReference type="GO" id="GO:0004175">
    <property type="term" value="F:endopeptidase activity"/>
    <property type="evidence" value="ECO:0007669"/>
    <property type="project" value="UniProtKB-ARBA"/>
</dbReference>